<feature type="domain" description="Tryptophan synthase beta chain-like PALP" evidence="9">
    <location>
        <begin position="8"/>
        <end position="306"/>
    </location>
</feature>
<dbReference type="NCBIfam" id="NF007989">
    <property type="entry name" value="PRK10717.1"/>
    <property type="match status" value="1"/>
</dbReference>
<dbReference type="InterPro" id="IPR036052">
    <property type="entry name" value="TrpB-like_PALP_sf"/>
</dbReference>
<dbReference type="FunFam" id="3.40.50.1100:FF:000011">
    <property type="entry name" value="Cysteine synthase (o-acetylserine)"/>
    <property type="match status" value="1"/>
</dbReference>
<dbReference type="InterPro" id="IPR001926">
    <property type="entry name" value="TrpB-like_PALP"/>
</dbReference>
<dbReference type="Proteomes" id="UP000033651">
    <property type="component" value="Unassembled WGS sequence"/>
</dbReference>
<dbReference type="EC" id="2.5.1.47" evidence="3"/>
<proteinExistence type="predicted"/>
<comment type="pathway">
    <text evidence="2">Amino-acid biosynthesis; L-cysteine biosynthesis; L-cysteine from L-serine: step 2/2.</text>
</comment>
<name>A0A0F3KCN2_9GAMM</name>
<dbReference type="Pfam" id="PF00291">
    <property type="entry name" value="PALP"/>
    <property type="match status" value="1"/>
</dbReference>
<keyword evidence="7" id="KW-0809">Transit peptide</keyword>
<dbReference type="GO" id="GO:0006535">
    <property type="term" value="P:cysteine biosynthetic process from serine"/>
    <property type="evidence" value="ECO:0007669"/>
    <property type="project" value="InterPro"/>
</dbReference>
<sequence>MATYPTLSAGIGGTPLLRLRGASAATGCEILAKAEFLNPGGSVKDRTALGLLDDAERRGLLRPGATLVEGTAGNTGIGLALLGNSRGYRAIIVMPDTQSREKIDALRAAGASVRLVPAAPWSDPNHYAATARRIADELNAAAPGSAWFANQFDNLANREWHEAHTGVEIWEQTAGTVDGFACASGTGGTLAGVGRALKARRPGIVVALADPAGSALASHVLTGELKAEGSSITEGIGNGRLTANFLDAPIDLAWSIPDAESIPHVHALLRDEGYCVGLSSGVNIAGAIRLARHLGPGHTVVTALCDSGMRYQAKLFNPAVLREKGIPVPGWLDEAFGGA</sequence>
<dbReference type="AlphaFoldDB" id="A0A0F3KCN2"/>
<dbReference type="InterPro" id="IPR001216">
    <property type="entry name" value="P-phosphate_BS"/>
</dbReference>
<dbReference type="CDD" id="cd01561">
    <property type="entry name" value="CBS_like"/>
    <property type="match status" value="1"/>
</dbReference>
<comment type="catalytic activity">
    <reaction evidence="8">
        <text>O-acetyl-L-serine + hydrogen sulfide = L-cysteine + acetate</text>
        <dbReference type="Rhea" id="RHEA:14829"/>
        <dbReference type="ChEBI" id="CHEBI:29919"/>
        <dbReference type="ChEBI" id="CHEBI:30089"/>
        <dbReference type="ChEBI" id="CHEBI:35235"/>
        <dbReference type="ChEBI" id="CHEBI:58340"/>
        <dbReference type="EC" id="2.5.1.47"/>
    </reaction>
</comment>
<evidence type="ECO:0000256" key="4">
    <source>
        <dbReference type="ARBA" id="ARBA00022605"/>
    </source>
</evidence>
<dbReference type="SUPFAM" id="SSF53686">
    <property type="entry name" value="Tryptophan synthase beta subunit-like PLP-dependent enzymes"/>
    <property type="match status" value="1"/>
</dbReference>
<evidence type="ECO:0000256" key="3">
    <source>
        <dbReference type="ARBA" id="ARBA00012681"/>
    </source>
</evidence>
<dbReference type="Gene3D" id="3.40.50.1100">
    <property type="match status" value="2"/>
</dbReference>
<dbReference type="PATRIC" id="fig|345309.4.peg.3083"/>
<dbReference type="GO" id="GO:0004124">
    <property type="term" value="F:cysteine synthase activity"/>
    <property type="evidence" value="ECO:0007669"/>
    <property type="project" value="UniProtKB-EC"/>
</dbReference>
<evidence type="ECO:0000256" key="7">
    <source>
        <dbReference type="ARBA" id="ARBA00022946"/>
    </source>
</evidence>
<comment type="cofactor">
    <cofactor evidence="1">
        <name>pyridoxal 5'-phosphate</name>
        <dbReference type="ChEBI" id="CHEBI:597326"/>
    </cofactor>
</comment>
<keyword evidence="6" id="KW-0663">Pyridoxal phosphate</keyword>
<dbReference type="OrthoDB" id="9805733at2"/>
<dbReference type="InterPro" id="IPR050214">
    <property type="entry name" value="Cys_Synth/Cystath_Beta-Synth"/>
</dbReference>
<keyword evidence="4" id="KW-0028">Amino-acid biosynthesis</keyword>
<dbReference type="PANTHER" id="PTHR10314">
    <property type="entry name" value="CYSTATHIONINE BETA-SYNTHASE"/>
    <property type="match status" value="1"/>
</dbReference>
<comment type="caution">
    <text evidence="10">The sequence shown here is derived from an EMBL/GenBank/DDBJ whole genome shotgun (WGS) entry which is preliminary data.</text>
</comment>
<evidence type="ECO:0000256" key="8">
    <source>
        <dbReference type="ARBA" id="ARBA00047931"/>
    </source>
</evidence>
<keyword evidence="11" id="KW-1185">Reference proteome</keyword>
<evidence type="ECO:0000313" key="10">
    <source>
        <dbReference type="EMBL" id="KJV28752.1"/>
    </source>
</evidence>
<reference evidence="10 11" key="1">
    <citation type="submission" date="2015-03" db="EMBL/GenBank/DDBJ databases">
        <title>Draft genome sequence of Luteibacter yeojuensis strain SU11.</title>
        <authorList>
            <person name="Sulaiman J."/>
            <person name="Priya K."/>
            <person name="Chan K.-G."/>
        </authorList>
    </citation>
    <scope>NUCLEOTIDE SEQUENCE [LARGE SCALE GENOMIC DNA]</scope>
    <source>
        <strain evidence="10 11">SU11</strain>
    </source>
</reference>
<dbReference type="RefSeq" id="WP_045830753.1">
    <property type="nucleotide sequence ID" value="NZ_JZRB01000043.1"/>
</dbReference>
<evidence type="ECO:0000256" key="1">
    <source>
        <dbReference type="ARBA" id="ARBA00001933"/>
    </source>
</evidence>
<dbReference type="EMBL" id="JZRB01000043">
    <property type="protein sequence ID" value="KJV28752.1"/>
    <property type="molecule type" value="Genomic_DNA"/>
</dbReference>
<evidence type="ECO:0000256" key="2">
    <source>
        <dbReference type="ARBA" id="ARBA00004962"/>
    </source>
</evidence>
<evidence type="ECO:0000256" key="6">
    <source>
        <dbReference type="ARBA" id="ARBA00022898"/>
    </source>
</evidence>
<protein>
    <recommendedName>
        <fullName evidence="3">cysteine synthase</fullName>
        <ecNumber evidence="3">2.5.1.47</ecNumber>
    </recommendedName>
</protein>
<gene>
    <name evidence="10" type="ORF">VI08_16515</name>
</gene>
<evidence type="ECO:0000259" key="9">
    <source>
        <dbReference type="Pfam" id="PF00291"/>
    </source>
</evidence>
<evidence type="ECO:0000313" key="11">
    <source>
        <dbReference type="Proteomes" id="UP000033651"/>
    </source>
</evidence>
<accession>A0A0F3KCN2</accession>
<organism evidence="10 11">
    <name type="scientific">Luteibacter yeojuensis</name>
    <dbReference type="NCBI Taxonomy" id="345309"/>
    <lineage>
        <taxon>Bacteria</taxon>
        <taxon>Pseudomonadati</taxon>
        <taxon>Pseudomonadota</taxon>
        <taxon>Gammaproteobacteria</taxon>
        <taxon>Lysobacterales</taxon>
        <taxon>Rhodanobacteraceae</taxon>
        <taxon>Luteibacter</taxon>
    </lineage>
</organism>
<evidence type="ECO:0000256" key="5">
    <source>
        <dbReference type="ARBA" id="ARBA00022679"/>
    </source>
</evidence>
<dbReference type="PROSITE" id="PS00901">
    <property type="entry name" value="CYS_SYNTHASE"/>
    <property type="match status" value="1"/>
</dbReference>
<keyword evidence="5" id="KW-0808">Transferase</keyword>